<dbReference type="GO" id="GO:0005783">
    <property type="term" value="C:endoplasmic reticulum"/>
    <property type="evidence" value="ECO:0007669"/>
    <property type="project" value="TreeGrafter"/>
</dbReference>
<feature type="non-terminal residue" evidence="2">
    <location>
        <position position="1"/>
    </location>
</feature>
<proteinExistence type="predicted"/>
<sequence>MEEEAGAVGEIRVGGGEGVVAVEAREVRGGHGVVKEDDTAFERRSALFALAVSHVVLINMFYQSIGLEQAEWRIAITPLEVLERTLREDIQKIWDSIPMPEGLKRTPLSTFFNVEVVGLSSYLARNELFIEQVNKLRQRFNQSIAPGGLVGDRQDTICGSEFSVSTQKIWKTIKEDRHLDFPSHKVMISTVRCEEIANRKLEAFVANEVMGQLKEGAQVIPAPGFGKKYSSTIKSYLHEYDVETAHLDEGVRSEKRKHLEEKMMLFVQSVFQSILAPIGSRTLEEFKVAFHNALKTGQDFVVASHDCTEACMKSFDDRCADVIVEHANCNPFEEREKLRHEISNHIVKVHGDKQVRAPVEETSKWSNNWMPPPWAILVMVVHILAEKLLRYPWGLIVICVAILLVKHLLDSIREFRKGAFPGLLCLSTKFFPTPMNRLRRLAKLIFPARHERSVAELFLVLPEIQLILA</sequence>
<dbReference type="GO" id="GO:0016320">
    <property type="term" value="P:endoplasmic reticulum membrane fusion"/>
    <property type="evidence" value="ECO:0007669"/>
    <property type="project" value="TreeGrafter"/>
</dbReference>
<dbReference type="Pfam" id="PF20428">
    <property type="entry name" value="Sey1_3HB"/>
    <property type="match status" value="1"/>
</dbReference>
<evidence type="ECO:0000313" key="2">
    <source>
        <dbReference type="EMBL" id="KAE9446090.1"/>
    </source>
</evidence>
<gene>
    <name evidence="2" type="ORF">C3L33_22081</name>
</gene>
<protein>
    <recommendedName>
        <fullName evidence="1">Sey1/RHD3-like three-helix bundle domain-containing protein</fullName>
    </recommendedName>
</protein>
<organism evidence="2">
    <name type="scientific">Rhododendron williamsianum</name>
    <dbReference type="NCBI Taxonomy" id="262921"/>
    <lineage>
        <taxon>Eukaryota</taxon>
        <taxon>Viridiplantae</taxon>
        <taxon>Streptophyta</taxon>
        <taxon>Embryophyta</taxon>
        <taxon>Tracheophyta</taxon>
        <taxon>Spermatophyta</taxon>
        <taxon>Magnoliopsida</taxon>
        <taxon>eudicotyledons</taxon>
        <taxon>Gunneridae</taxon>
        <taxon>Pentapetalae</taxon>
        <taxon>asterids</taxon>
        <taxon>Ericales</taxon>
        <taxon>Ericaceae</taxon>
        <taxon>Ericoideae</taxon>
        <taxon>Rhodoreae</taxon>
        <taxon>Rhododendron</taxon>
    </lineage>
</organism>
<comment type="caution">
    <text evidence="2">The sequence shown here is derived from an EMBL/GenBank/DDBJ whole genome shotgun (WGS) entry which is preliminary data.</text>
</comment>
<dbReference type="PANTHER" id="PTHR45923">
    <property type="entry name" value="PROTEIN SEY1"/>
    <property type="match status" value="1"/>
</dbReference>
<reference evidence="2" key="1">
    <citation type="journal article" date="2019" name="Genome Biol. Evol.">
        <title>The Rhododendron genome and chromosomal organization provide insight into shared whole-genome duplications across the heath family (Ericaceae).</title>
        <authorList>
            <person name="Soza V.L."/>
            <person name="Lindsley D."/>
            <person name="Waalkes A."/>
            <person name="Ramage E."/>
            <person name="Patwardhan R.P."/>
            <person name="Burton J.N."/>
            <person name="Adey A."/>
            <person name="Kumar A."/>
            <person name="Qiu R."/>
            <person name="Shendure J."/>
            <person name="Hall B."/>
        </authorList>
    </citation>
    <scope>NUCLEOTIDE SEQUENCE</scope>
    <source>
        <strain evidence="2">RSF 1966-606</strain>
    </source>
</reference>
<dbReference type="EMBL" id="QEFC01003985">
    <property type="protein sequence ID" value="KAE9446090.1"/>
    <property type="molecule type" value="Genomic_DNA"/>
</dbReference>
<dbReference type="PANTHER" id="PTHR45923:SF2">
    <property type="entry name" value="PROTEIN SEY1"/>
    <property type="match status" value="1"/>
</dbReference>
<feature type="domain" description="Sey1/RHD3-like three-helix bundle" evidence="1">
    <location>
        <begin position="224"/>
        <end position="353"/>
    </location>
</feature>
<accession>A0A6A4KJL4</accession>
<dbReference type="InterPro" id="IPR008803">
    <property type="entry name" value="RHD3/Sey1"/>
</dbReference>
<dbReference type="GO" id="GO:0003924">
    <property type="term" value="F:GTPase activity"/>
    <property type="evidence" value="ECO:0007669"/>
    <property type="project" value="TreeGrafter"/>
</dbReference>
<dbReference type="AlphaFoldDB" id="A0A6A4KJL4"/>
<name>A0A6A4KJL4_9ERIC</name>
<dbReference type="OrthoDB" id="1708786at2759"/>
<dbReference type="InterPro" id="IPR046758">
    <property type="entry name" value="Sey1/RHD3-like_3HB"/>
</dbReference>
<evidence type="ECO:0000259" key="1">
    <source>
        <dbReference type="Pfam" id="PF20428"/>
    </source>
</evidence>
<dbReference type="Pfam" id="PF05879">
    <property type="entry name" value="RHD3_GTPase"/>
    <property type="match status" value="1"/>
</dbReference>